<dbReference type="OrthoDB" id="272266at2759"/>
<gene>
    <name evidence="11" type="ORF">FBUS_10923</name>
</gene>
<feature type="non-terminal residue" evidence="11">
    <location>
        <position position="172"/>
    </location>
</feature>
<accession>A0A8E0VJE8</accession>
<proteinExistence type="inferred from homology"/>
<sequence length="172" mass="19579">AIAKAVDELVAEGSLKEKLYGKQKVFVFDQSKLPAFDEDELKSLENEVSQLSRQLEEEQQLVKSLDSELRRVSSGLTKAEALAELERIDQELQSTQSEVSKLRQRGPRITEDQLNTAIQARDRFVVEWRKRKRMAMDIIDAIAEGYPKSKKQLIIDIGIETDEDCGVQMPTN</sequence>
<organism evidence="11 12">
    <name type="scientific">Fasciolopsis buskii</name>
    <dbReference type="NCBI Taxonomy" id="27845"/>
    <lineage>
        <taxon>Eukaryota</taxon>
        <taxon>Metazoa</taxon>
        <taxon>Spiralia</taxon>
        <taxon>Lophotrochozoa</taxon>
        <taxon>Platyhelminthes</taxon>
        <taxon>Trematoda</taxon>
        <taxon>Digenea</taxon>
        <taxon>Plagiorchiida</taxon>
        <taxon>Echinostomata</taxon>
        <taxon>Echinostomatoidea</taxon>
        <taxon>Fasciolidae</taxon>
        <taxon>Fasciolopsis</taxon>
    </lineage>
</organism>
<evidence type="ECO:0000259" key="10">
    <source>
        <dbReference type="Pfam" id="PF18517"/>
    </source>
</evidence>
<dbReference type="GO" id="GO:0007129">
    <property type="term" value="P:homologous chromosome pairing at meiosis"/>
    <property type="evidence" value="ECO:0007669"/>
    <property type="project" value="TreeGrafter"/>
</dbReference>
<reference evidence="11" key="1">
    <citation type="submission" date="2019-05" db="EMBL/GenBank/DDBJ databases">
        <title>Annotation for the trematode Fasciolopsis buski.</title>
        <authorList>
            <person name="Choi Y.-J."/>
        </authorList>
    </citation>
    <scope>NUCLEOTIDE SEQUENCE</scope>
    <source>
        <strain evidence="11">HT</strain>
        <tissue evidence="11">Whole worm</tissue>
    </source>
</reference>
<dbReference type="PANTHER" id="PTHR15938:SF0">
    <property type="entry name" value="HOMOLOGOUS-PAIRING PROTEIN 2 HOMOLOG"/>
    <property type="match status" value="1"/>
</dbReference>
<dbReference type="InterPro" id="IPR010776">
    <property type="entry name" value="Hop2_WH_dom"/>
</dbReference>
<dbReference type="GO" id="GO:0000794">
    <property type="term" value="C:condensed nuclear chromosome"/>
    <property type="evidence" value="ECO:0007669"/>
    <property type="project" value="TreeGrafter"/>
</dbReference>
<keyword evidence="12" id="KW-1185">Reference proteome</keyword>
<comment type="caution">
    <text evidence="11">The sequence shown here is derived from an EMBL/GenBank/DDBJ whole genome shotgun (WGS) entry which is preliminary data.</text>
</comment>
<evidence type="ECO:0000313" key="12">
    <source>
        <dbReference type="Proteomes" id="UP000728185"/>
    </source>
</evidence>
<keyword evidence="4 8" id="KW-0175">Coiled coil</keyword>
<evidence type="ECO:0000256" key="2">
    <source>
        <dbReference type="ARBA" id="ARBA00007922"/>
    </source>
</evidence>
<protein>
    <recommendedName>
        <fullName evidence="3">Homologous-pairing protein 2 homolog</fullName>
    </recommendedName>
</protein>
<dbReference type="GO" id="GO:0120231">
    <property type="term" value="C:DNA recombinase auxiliary factor complex"/>
    <property type="evidence" value="ECO:0007669"/>
    <property type="project" value="TreeGrafter"/>
</dbReference>
<feature type="domain" description="Homologous-pairing protein 2 winged helix" evidence="9">
    <location>
        <begin position="1"/>
        <end position="28"/>
    </location>
</feature>
<evidence type="ECO:0000313" key="11">
    <source>
        <dbReference type="EMBL" id="KAA0191698.1"/>
    </source>
</evidence>
<feature type="domain" description="Leucine zipper with capping helix" evidence="10">
    <location>
        <begin position="111"/>
        <end position="166"/>
    </location>
</feature>
<evidence type="ECO:0000256" key="6">
    <source>
        <dbReference type="ARBA" id="ARBA00023242"/>
    </source>
</evidence>
<keyword evidence="5" id="KW-0233">DNA recombination</keyword>
<dbReference type="EMBL" id="LUCM01006176">
    <property type="protein sequence ID" value="KAA0191698.1"/>
    <property type="molecule type" value="Genomic_DNA"/>
</dbReference>
<dbReference type="Proteomes" id="UP000728185">
    <property type="component" value="Unassembled WGS sequence"/>
</dbReference>
<dbReference type="InterPro" id="IPR040661">
    <property type="entry name" value="LZ3wCH"/>
</dbReference>
<dbReference type="Gene3D" id="1.10.10.10">
    <property type="entry name" value="Winged helix-like DNA-binding domain superfamily/Winged helix DNA-binding domain"/>
    <property type="match status" value="1"/>
</dbReference>
<evidence type="ECO:0000256" key="5">
    <source>
        <dbReference type="ARBA" id="ARBA00023172"/>
    </source>
</evidence>
<feature type="coiled-coil region" evidence="8">
    <location>
        <begin position="41"/>
        <end position="105"/>
    </location>
</feature>
<dbReference type="AlphaFoldDB" id="A0A8E0VJE8"/>
<dbReference type="InterPro" id="IPR036388">
    <property type="entry name" value="WH-like_DNA-bd_sf"/>
</dbReference>
<comment type="subcellular location">
    <subcellularLocation>
        <location evidence="1">Nucleus</location>
    </subcellularLocation>
</comment>
<evidence type="ECO:0000256" key="7">
    <source>
        <dbReference type="ARBA" id="ARBA00023254"/>
    </source>
</evidence>
<evidence type="ECO:0000259" key="9">
    <source>
        <dbReference type="Pfam" id="PF07106"/>
    </source>
</evidence>
<dbReference type="GO" id="GO:0000709">
    <property type="term" value="P:meiotic joint molecule formation"/>
    <property type="evidence" value="ECO:0007669"/>
    <property type="project" value="TreeGrafter"/>
</dbReference>
<keyword evidence="6" id="KW-0539">Nucleus</keyword>
<dbReference type="GO" id="GO:0010774">
    <property type="term" value="P:meiotic strand invasion involved in reciprocal meiotic recombination"/>
    <property type="evidence" value="ECO:0007669"/>
    <property type="project" value="TreeGrafter"/>
</dbReference>
<dbReference type="GO" id="GO:0120230">
    <property type="term" value="F:recombinase activator activity"/>
    <property type="evidence" value="ECO:0007669"/>
    <property type="project" value="TreeGrafter"/>
</dbReference>
<evidence type="ECO:0000256" key="3">
    <source>
        <dbReference type="ARBA" id="ARBA00016093"/>
    </source>
</evidence>
<evidence type="ECO:0000256" key="4">
    <source>
        <dbReference type="ARBA" id="ARBA00023054"/>
    </source>
</evidence>
<dbReference type="Pfam" id="PF07106">
    <property type="entry name" value="WHD_TBPIP"/>
    <property type="match status" value="1"/>
</dbReference>
<dbReference type="GO" id="GO:0003690">
    <property type="term" value="F:double-stranded DNA binding"/>
    <property type="evidence" value="ECO:0007669"/>
    <property type="project" value="TreeGrafter"/>
</dbReference>
<evidence type="ECO:0000256" key="8">
    <source>
        <dbReference type="SAM" id="Coils"/>
    </source>
</evidence>
<dbReference type="PANTHER" id="PTHR15938">
    <property type="entry name" value="TBP-1 INTERACTING PROTEIN"/>
    <property type="match status" value="1"/>
</dbReference>
<keyword evidence="7" id="KW-0469">Meiosis</keyword>
<dbReference type="Pfam" id="PF18517">
    <property type="entry name" value="LZ3wCH"/>
    <property type="match status" value="1"/>
</dbReference>
<name>A0A8E0VJE8_9TREM</name>
<comment type="similarity">
    <text evidence="2">Belongs to the HOP2 family.</text>
</comment>
<evidence type="ECO:0000256" key="1">
    <source>
        <dbReference type="ARBA" id="ARBA00004123"/>
    </source>
</evidence>